<evidence type="ECO:0000256" key="4">
    <source>
        <dbReference type="ARBA" id="ARBA00022840"/>
    </source>
</evidence>
<dbReference type="PANTHER" id="PTHR23293:SF9">
    <property type="entry name" value="FAD SYNTHASE"/>
    <property type="match status" value="1"/>
</dbReference>
<dbReference type="WBParaSite" id="jg9212">
    <property type="protein sequence ID" value="jg9212"/>
    <property type="gene ID" value="jg9212"/>
</dbReference>
<name>A0A915ET31_9BILA</name>
<accession>A0A915ET31</accession>
<dbReference type="Gene3D" id="3.40.50.620">
    <property type="entry name" value="HUPs"/>
    <property type="match status" value="1"/>
</dbReference>
<keyword evidence="2" id="KW-0548">Nucleotidyltransferase</keyword>
<keyword evidence="4" id="KW-0067">ATP-binding</keyword>
<dbReference type="GO" id="GO:0006747">
    <property type="term" value="P:FAD biosynthetic process"/>
    <property type="evidence" value="ECO:0007669"/>
    <property type="project" value="TreeGrafter"/>
</dbReference>
<reference evidence="6" key="1">
    <citation type="submission" date="2022-11" db="UniProtKB">
        <authorList>
            <consortium name="WormBaseParasite"/>
        </authorList>
    </citation>
    <scope>IDENTIFICATION</scope>
</reference>
<organism evidence="5 6">
    <name type="scientific">Ditylenchus dipsaci</name>
    <dbReference type="NCBI Taxonomy" id="166011"/>
    <lineage>
        <taxon>Eukaryota</taxon>
        <taxon>Metazoa</taxon>
        <taxon>Ecdysozoa</taxon>
        <taxon>Nematoda</taxon>
        <taxon>Chromadorea</taxon>
        <taxon>Rhabditida</taxon>
        <taxon>Tylenchina</taxon>
        <taxon>Tylenchomorpha</taxon>
        <taxon>Sphaerularioidea</taxon>
        <taxon>Anguinidae</taxon>
        <taxon>Anguininae</taxon>
        <taxon>Ditylenchus</taxon>
    </lineage>
</organism>
<sequence>MVVTQSSKAFTFCTKNEFPELTEFVRDISSKYKLEVRQISGALKGGLAQLKVDQPNIVAVLMGSRSTDPKGNT</sequence>
<evidence type="ECO:0000256" key="3">
    <source>
        <dbReference type="ARBA" id="ARBA00022741"/>
    </source>
</evidence>
<keyword evidence="1" id="KW-0808">Transferase</keyword>
<dbReference type="PANTHER" id="PTHR23293">
    <property type="entry name" value="FAD SYNTHETASE-RELATED FMN ADENYLYLTRANSFERASE"/>
    <property type="match status" value="1"/>
</dbReference>
<dbReference type="Proteomes" id="UP000887574">
    <property type="component" value="Unplaced"/>
</dbReference>
<dbReference type="AlphaFoldDB" id="A0A915ET31"/>
<keyword evidence="3" id="KW-0547">Nucleotide-binding</keyword>
<keyword evidence="5" id="KW-1185">Reference proteome</keyword>
<evidence type="ECO:0000313" key="6">
    <source>
        <dbReference type="WBParaSite" id="jg9212"/>
    </source>
</evidence>
<evidence type="ECO:0000256" key="1">
    <source>
        <dbReference type="ARBA" id="ARBA00022679"/>
    </source>
</evidence>
<proteinExistence type="predicted"/>
<evidence type="ECO:0000313" key="5">
    <source>
        <dbReference type="Proteomes" id="UP000887574"/>
    </source>
</evidence>
<dbReference type="GO" id="GO:0003919">
    <property type="term" value="F:FMN adenylyltransferase activity"/>
    <property type="evidence" value="ECO:0007669"/>
    <property type="project" value="TreeGrafter"/>
</dbReference>
<protein>
    <submittedName>
        <fullName evidence="6">Uncharacterized protein</fullName>
    </submittedName>
</protein>
<dbReference type="GO" id="GO:0005524">
    <property type="term" value="F:ATP binding"/>
    <property type="evidence" value="ECO:0007669"/>
    <property type="project" value="UniProtKB-KW"/>
</dbReference>
<dbReference type="InterPro" id="IPR014729">
    <property type="entry name" value="Rossmann-like_a/b/a_fold"/>
</dbReference>
<evidence type="ECO:0000256" key="2">
    <source>
        <dbReference type="ARBA" id="ARBA00022695"/>
    </source>
</evidence>